<gene>
    <name evidence="2" type="ORF">L5G33_02405</name>
</gene>
<evidence type="ECO:0000259" key="1">
    <source>
        <dbReference type="Pfam" id="PF13452"/>
    </source>
</evidence>
<dbReference type="RefSeq" id="WP_236996534.1">
    <property type="nucleotide sequence ID" value="NZ_JAKKOR010000001.1"/>
</dbReference>
<proteinExistence type="predicted"/>
<comment type="caution">
    <text evidence="2">The sequence shown here is derived from an EMBL/GenBank/DDBJ whole genome shotgun (WGS) entry which is preliminary data.</text>
</comment>
<dbReference type="CDD" id="cd03441">
    <property type="entry name" value="R_hydratase_like"/>
    <property type="match status" value="1"/>
</dbReference>
<feature type="domain" description="FAS1-like dehydratase" evidence="1">
    <location>
        <begin position="35"/>
        <end position="162"/>
    </location>
</feature>
<evidence type="ECO:0000313" key="2">
    <source>
        <dbReference type="EMBL" id="MCF8587317.1"/>
    </source>
</evidence>
<accession>A0ABS9IP51</accession>
<organism evidence="2 3">
    <name type="scientific">Gordonia liuliyuniae</name>
    <dbReference type="NCBI Taxonomy" id="2911517"/>
    <lineage>
        <taxon>Bacteria</taxon>
        <taxon>Bacillati</taxon>
        <taxon>Actinomycetota</taxon>
        <taxon>Actinomycetes</taxon>
        <taxon>Mycobacteriales</taxon>
        <taxon>Gordoniaceae</taxon>
        <taxon>Gordonia</taxon>
    </lineage>
</organism>
<dbReference type="Proteomes" id="UP001200110">
    <property type="component" value="Unassembled WGS sequence"/>
</dbReference>
<dbReference type="InterPro" id="IPR029069">
    <property type="entry name" value="HotDog_dom_sf"/>
</dbReference>
<dbReference type="SUPFAM" id="SSF54637">
    <property type="entry name" value="Thioesterase/thiol ester dehydrase-isomerase"/>
    <property type="match status" value="2"/>
</dbReference>
<reference evidence="2 3" key="1">
    <citation type="submission" date="2022-01" db="EMBL/GenBank/DDBJ databases">
        <authorList>
            <person name="Huang Y."/>
        </authorList>
    </citation>
    <scope>NUCLEOTIDE SEQUENCE [LARGE SCALE GENOMIC DNA]</scope>
    <source>
        <strain evidence="2 3">HY366</strain>
    </source>
</reference>
<sequence>MSDVTNPDADGYGTLTDEAFERSRKRIGIPERPLTPHNHEVTTDGTRHFAYGYGDANPLWSDPDYAAKTRWGGIIAPPNFLYTMGENAAEPVSPEQKALLKGDPFAGLGSYQAVMEFEWFRPLTEGDRCKVIRAQVGVQEKPSKFGGRTAHVTNAFLFANGDGEVHATQRGTWINAERHASKANSRKTDAIDFTTPYTDEQIAEIDAAYDVEERRGSETRYWEDVAVGDEIQTRVKGPLTVTDIVVWHLGWGMQLTPPGAFGISRAVRRKVPGLYPPNERNIPDTVQRLHWEPARAKELGIPMNYDYGAMRETWLTHAVTDWMGDDGWLWKLSCQHRKFNYMGDTTWITGTVVDKRQATDDQGTRNEVHLELTCTNQRGEVNTPGTAVVLLPTRDAAVELPKPPADDLESLLAHEIDRHR</sequence>
<protein>
    <submittedName>
        <fullName evidence="2">MaoC family dehydratase N-terminal domain-containing protein</fullName>
    </submittedName>
</protein>
<dbReference type="EMBL" id="JAKKOR010000001">
    <property type="protein sequence ID" value="MCF8587317.1"/>
    <property type="molecule type" value="Genomic_DNA"/>
</dbReference>
<keyword evidence="3" id="KW-1185">Reference proteome</keyword>
<name>A0ABS9IP51_9ACTN</name>
<dbReference type="Pfam" id="PF13452">
    <property type="entry name" value="FAS1_DH_region"/>
    <property type="match status" value="1"/>
</dbReference>
<dbReference type="Gene3D" id="3.10.129.10">
    <property type="entry name" value="Hotdog Thioesterase"/>
    <property type="match status" value="2"/>
</dbReference>
<dbReference type="InterPro" id="IPR039569">
    <property type="entry name" value="FAS1-like_DH_region"/>
</dbReference>
<evidence type="ECO:0000313" key="3">
    <source>
        <dbReference type="Proteomes" id="UP001200110"/>
    </source>
</evidence>